<feature type="domain" description="USP" evidence="3">
    <location>
        <begin position="62"/>
        <end position="485"/>
    </location>
</feature>
<evidence type="ECO:0000259" key="3">
    <source>
        <dbReference type="PROSITE" id="PS50235"/>
    </source>
</evidence>
<dbReference type="EMBL" id="FXLY01000007">
    <property type="protein sequence ID" value="SMN21214.1"/>
    <property type="molecule type" value="Genomic_DNA"/>
</dbReference>
<dbReference type="InterPro" id="IPR050164">
    <property type="entry name" value="Peptidase_C19"/>
</dbReference>
<evidence type="ECO:0000256" key="1">
    <source>
        <dbReference type="RuleBase" id="RU366025"/>
    </source>
</evidence>
<dbReference type="Gene3D" id="3.90.70.10">
    <property type="entry name" value="Cysteine proteinases"/>
    <property type="match status" value="1"/>
</dbReference>
<reference evidence="4 5" key="1">
    <citation type="submission" date="2017-04" db="EMBL/GenBank/DDBJ databases">
        <authorList>
            <person name="Afonso C.L."/>
            <person name="Miller P.J."/>
            <person name="Scott M.A."/>
            <person name="Spackman E."/>
            <person name="Goraichik I."/>
            <person name="Dimitrov K.M."/>
            <person name="Suarez D.L."/>
            <person name="Swayne D.E."/>
        </authorList>
    </citation>
    <scope>NUCLEOTIDE SEQUENCE [LARGE SCALE GENOMIC DNA]</scope>
</reference>
<dbReference type="PROSITE" id="PS50235">
    <property type="entry name" value="USP_3"/>
    <property type="match status" value="1"/>
</dbReference>
<dbReference type="PROSITE" id="PS00973">
    <property type="entry name" value="USP_2"/>
    <property type="match status" value="1"/>
</dbReference>
<keyword evidence="1" id="KW-0378">Hydrolase</keyword>
<dbReference type="GO" id="GO:0005634">
    <property type="term" value="C:nucleus"/>
    <property type="evidence" value="ECO:0007669"/>
    <property type="project" value="TreeGrafter"/>
</dbReference>
<dbReference type="SUPFAM" id="SSF54001">
    <property type="entry name" value="Cysteine proteinases"/>
    <property type="match status" value="1"/>
</dbReference>
<keyword evidence="5" id="KW-1185">Reference proteome</keyword>
<dbReference type="AlphaFoldDB" id="A0A1X7R6J3"/>
<comment type="catalytic activity">
    <reaction evidence="1">
        <text>Thiol-dependent hydrolysis of ester, thioester, amide, peptide and isopeptide bonds formed by the C-terminal Gly of ubiquitin (a 76-residue protein attached to proteins as an intracellular targeting signal).</text>
        <dbReference type="EC" id="3.4.19.12"/>
    </reaction>
</comment>
<organism evidence="4 5">
    <name type="scientific">Maudiozyma saulgeensis</name>
    <dbReference type="NCBI Taxonomy" id="1789683"/>
    <lineage>
        <taxon>Eukaryota</taxon>
        <taxon>Fungi</taxon>
        <taxon>Dikarya</taxon>
        <taxon>Ascomycota</taxon>
        <taxon>Saccharomycotina</taxon>
        <taxon>Saccharomycetes</taxon>
        <taxon>Saccharomycetales</taxon>
        <taxon>Saccharomycetaceae</taxon>
        <taxon>Maudiozyma</taxon>
    </lineage>
</organism>
<dbReference type="GO" id="GO:0004843">
    <property type="term" value="F:cysteine-type deubiquitinase activity"/>
    <property type="evidence" value="ECO:0007669"/>
    <property type="project" value="UniProtKB-UniRule"/>
</dbReference>
<dbReference type="CDD" id="cd02662">
    <property type="entry name" value="Peptidase_C19F"/>
    <property type="match status" value="1"/>
</dbReference>
<dbReference type="EC" id="3.4.19.12" evidence="1"/>
<dbReference type="InterPro" id="IPR028889">
    <property type="entry name" value="USP"/>
</dbReference>
<dbReference type="GO" id="GO:0006508">
    <property type="term" value="P:proteolysis"/>
    <property type="evidence" value="ECO:0007669"/>
    <property type="project" value="UniProtKB-KW"/>
</dbReference>
<keyword evidence="2" id="KW-0812">Transmembrane</keyword>
<dbReference type="InterPro" id="IPR018200">
    <property type="entry name" value="USP_CS"/>
</dbReference>
<keyword evidence="1" id="KW-0645">Protease</keyword>
<feature type="transmembrane region" description="Helical" evidence="2">
    <location>
        <begin position="20"/>
        <end position="42"/>
    </location>
</feature>
<dbReference type="STRING" id="1789683.A0A1X7R6J3"/>
<keyword evidence="2" id="KW-0472">Membrane</keyword>
<dbReference type="InterPro" id="IPR038765">
    <property type="entry name" value="Papain-like_cys_pep_sf"/>
</dbReference>
<dbReference type="InterPro" id="IPR001394">
    <property type="entry name" value="Peptidase_C19_UCH"/>
</dbReference>
<dbReference type="GO" id="GO:0016579">
    <property type="term" value="P:protein deubiquitination"/>
    <property type="evidence" value="ECO:0007669"/>
    <property type="project" value="InterPro"/>
</dbReference>
<protein>
    <recommendedName>
        <fullName evidence="1">Ubiquitin carboxyl-terminal hydrolase</fullName>
        <ecNumber evidence="1">3.4.19.12</ecNumber>
    </recommendedName>
</protein>
<dbReference type="OrthoDB" id="2248014at2759"/>
<proteinExistence type="inferred from homology"/>
<dbReference type="GO" id="GO:0005829">
    <property type="term" value="C:cytosol"/>
    <property type="evidence" value="ECO:0007669"/>
    <property type="project" value="TreeGrafter"/>
</dbReference>
<keyword evidence="1" id="KW-0788">Thiol protease</keyword>
<dbReference type="PROSITE" id="PS00972">
    <property type="entry name" value="USP_1"/>
    <property type="match status" value="1"/>
</dbReference>
<keyword evidence="2" id="KW-1133">Transmembrane helix</keyword>
<sequence length="486" mass="56073">MSFNIVTTLFGFSDNNLRKLYFGLGFSLTFYILLPSINDLFWKTIKNEQRHISNGRLDRVTSGLLNNANDCYANSSIQALVSLDTFTNYLNMFLRDVIDVSKDLNSVKTRYPMHFTLAELISKLQTLTSNNQSFSTQPIKQTLEYIFKMSISRGQHDAQEFTQAILDCLKEEYNSISSHNLSTVFPLHGQVGTQLVCLRCHQTSELKLQEFLLYEAIAPQKYSTTLNDLFSQDQTDVVSDYKCLTCMMNMIIRNETHLDPKQKDEQSDSIKYINRHHNSLFINSDIPEEVWNYIKMYNKGGCIPYSNGSDVLKKSVVVESPDILVIHISRSMFNGVSTTRNGCRVSFEEDFIIPEQYVSDNKCISIKNVNYKLRSVVKHTGTHYQGHYQCFRHKPDLMKDVILEKTVNFSPTVRIPSTENSVVEESVTSSIPSQNTSRPRKRYKKIKSVNTKCFWKISDASIQEVNFNSVLSETKYVYMLYYEKIK</sequence>
<evidence type="ECO:0000256" key="2">
    <source>
        <dbReference type="SAM" id="Phobius"/>
    </source>
</evidence>
<dbReference type="Proteomes" id="UP000196158">
    <property type="component" value="Unassembled WGS sequence"/>
</dbReference>
<dbReference type="PANTHER" id="PTHR24006">
    <property type="entry name" value="UBIQUITIN CARBOXYL-TERMINAL HYDROLASE"/>
    <property type="match status" value="1"/>
</dbReference>
<accession>A0A1X7R6J3</accession>
<dbReference type="PANTHER" id="PTHR24006:SF904">
    <property type="entry name" value="UBIQUITIN CARBOXYL-TERMINAL HYDROLASE 16"/>
    <property type="match status" value="1"/>
</dbReference>
<evidence type="ECO:0000313" key="5">
    <source>
        <dbReference type="Proteomes" id="UP000196158"/>
    </source>
</evidence>
<name>A0A1X7R6J3_9SACH</name>
<keyword evidence="1" id="KW-0833">Ubl conjugation pathway</keyword>
<evidence type="ECO:0000313" key="4">
    <source>
        <dbReference type="EMBL" id="SMN21214.1"/>
    </source>
</evidence>
<dbReference type="Pfam" id="PF00443">
    <property type="entry name" value="UCH"/>
    <property type="match status" value="1"/>
</dbReference>
<gene>
    <name evidence="4" type="ORF">KASA_0L02607G</name>
</gene>
<comment type="similarity">
    <text evidence="1">Belongs to the peptidase C19 family.</text>
</comment>